<feature type="compositionally biased region" description="Low complexity" evidence="1">
    <location>
        <begin position="69"/>
        <end position="79"/>
    </location>
</feature>
<keyword evidence="3" id="KW-1185">Reference proteome</keyword>
<name>A0AAV7N471_PLEWA</name>
<sequence length="86" mass="10173">MTRHFLMRESETIRQRYVLKKKQRKNKVTLFASEQDTVEQDKKWRAEENPLHQMQAVADGLVYLKKPNSESVNNGSGNNREPHFTE</sequence>
<reference evidence="2" key="1">
    <citation type="journal article" date="2022" name="bioRxiv">
        <title>Sequencing and chromosome-scale assembly of the giantPleurodeles waltlgenome.</title>
        <authorList>
            <person name="Brown T."/>
            <person name="Elewa A."/>
            <person name="Iarovenko S."/>
            <person name="Subramanian E."/>
            <person name="Araus A.J."/>
            <person name="Petzold A."/>
            <person name="Susuki M."/>
            <person name="Suzuki K.-i.T."/>
            <person name="Hayashi T."/>
            <person name="Toyoda A."/>
            <person name="Oliveira C."/>
            <person name="Osipova E."/>
            <person name="Leigh N.D."/>
            <person name="Simon A."/>
            <person name="Yun M.H."/>
        </authorList>
    </citation>
    <scope>NUCLEOTIDE SEQUENCE</scope>
    <source>
        <strain evidence="2">20211129_DDA</strain>
        <tissue evidence="2">Liver</tissue>
    </source>
</reference>
<evidence type="ECO:0000313" key="2">
    <source>
        <dbReference type="EMBL" id="KAJ1110049.1"/>
    </source>
</evidence>
<dbReference type="AlphaFoldDB" id="A0AAV7N471"/>
<dbReference type="Proteomes" id="UP001066276">
    <property type="component" value="Chromosome 9"/>
</dbReference>
<comment type="caution">
    <text evidence="2">The sequence shown here is derived from an EMBL/GenBank/DDBJ whole genome shotgun (WGS) entry which is preliminary data.</text>
</comment>
<organism evidence="2 3">
    <name type="scientific">Pleurodeles waltl</name>
    <name type="common">Iberian ribbed newt</name>
    <dbReference type="NCBI Taxonomy" id="8319"/>
    <lineage>
        <taxon>Eukaryota</taxon>
        <taxon>Metazoa</taxon>
        <taxon>Chordata</taxon>
        <taxon>Craniata</taxon>
        <taxon>Vertebrata</taxon>
        <taxon>Euteleostomi</taxon>
        <taxon>Amphibia</taxon>
        <taxon>Batrachia</taxon>
        <taxon>Caudata</taxon>
        <taxon>Salamandroidea</taxon>
        <taxon>Salamandridae</taxon>
        <taxon>Pleurodelinae</taxon>
        <taxon>Pleurodeles</taxon>
    </lineage>
</organism>
<evidence type="ECO:0000256" key="1">
    <source>
        <dbReference type="SAM" id="MobiDB-lite"/>
    </source>
</evidence>
<gene>
    <name evidence="2" type="ORF">NDU88_007404</name>
</gene>
<protein>
    <submittedName>
        <fullName evidence="2">Uncharacterized protein</fullName>
    </submittedName>
</protein>
<evidence type="ECO:0000313" key="3">
    <source>
        <dbReference type="Proteomes" id="UP001066276"/>
    </source>
</evidence>
<dbReference type="EMBL" id="JANPWB010000013">
    <property type="protein sequence ID" value="KAJ1110049.1"/>
    <property type="molecule type" value="Genomic_DNA"/>
</dbReference>
<feature type="region of interest" description="Disordered" evidence="1">
    <location>
        <begin position="66"/>
        <end position="86"/>
    </location>
</feature>
<accession>A0AAV7N471</accession>
<proteinExistence type="predicted"/>